<dbReference type="AlphaFoldDB" id="S2K2Z4"/>
<dbReference type="SMART" id="SM00715">
    <property type="entry name" value="LA"/>
    <property type="match status" value="1"/>
</dbReference>
<dbReference type="InterPro" id="IPR045180">
    <property type="entry name" value="La_dom_prot"/>
</dbReference>
<dbReference type="PANTHER" id="PTHR22792:SF132">
    <property type="entry name" value="LA-RELATED PROTEIN 1"/>
    <property type="match status" value="1"/>
</dbReference>
<feature type="compositionally biased region" description="Polar residues" evidence="3">
    <location>
        <begin position="834"/>
        <end position="846"/>
    </location>
</feature>
<dbReference type="Pfam" id="PF05383">
    <property type="entry name" value="La"/>
    <property type="match status" value="1"/>
</dbReference>
<feature type="compositionally biased region" description="Low complexity" evidence="3">
    <location>
        <begin position="404"/>
        <end position="434"/>
    </location>
</feature>
<dbReference type="PROSITE" id="PS50961">
    <property type="entry name" value="HTH_LA"/>
    <property type="match status" value="1"/>
</dbReference>
<dbReference type="GO" id="GO:0048255">
    <property type="term" value="P:mRNA stabilization"/>
    <property type="evidence" value="ECO:0007669"/>
    <property type="project" value="InterPro"/>
</dbReference>
<dbReference type="Proteomes" id="UP000014254">
    <property type="component" value="Unassembled WGS sequence"/>
</dbReference>
<evidence type="ECO:0000259" key="4">
    <source>
        <dbReference type="PROSITE" id="PS50961"/>
    </source>
</evidence>
<dbReference type="InterPro" id="IPR006630">
    <property type="entry name" value="La_HTH"/>
</dbReference>
<dbReference type="Pfam" id="PF21071">
    <property type="entry name" value="LARP1_HEAT"/>
    <property type="match status" value="1"/>
</dbReference>
<dbReference type="Gene3D" id="1.10.10.10">
    <property type="entry name" value="Winged helix-like DNA-binding domain superfamily/Winged helix DNA-binding domain"/>
    <property type="match status" value="1"/>
</dbReference>
<dbReference type="InterPro" id="IPR036388">
    <property type="entry name" value="WH-like_DNA-bd_sf"/>
</dbReference>
<reference evidence="6" key="1">
    <citation type="submission" date="2013-05" db="EMBL/GenBank/DDBJ databases">
        <title>The Genome sequence of Mucor circinelloides f. circinelloides 1006PhL.</title>
        <authorList>
            <consortium name="The Broad Institute Genomics Platform"/>
            <person name="Cuomo C."/>
            <person name="Earl A."/>
            <person name="Findley K."/>
            <person name="Lee S.C."/>
            <person name="Walker B."/>
            <person name="Young S."/>
            <person name="Zeng Q."/>
            <person name="Gargeya S."/>
            <person name="Fitzgerald M."/>
            <person name="Haas B."/>
            <person name="Abouelleil A."/>
            <person name="Allen A.W."/>
            <person name="Alvarado L."/>
            <person name="Arachchi H.M."/>
            <person name="Berlin A.M."/>
            <person name="Chapman S.B."/>
            <person name="Gainer-Dewar J."/>
            <person name="Goldberg J."/>
            <person name="Griggs A."/>
            <person name="Gujja S."/>
            <person name="Hansen M."/>
            <person name="Howarth C."/>
            <person name="Imamovic A."/>
            <person name="Ireland A."/>
            <person name="Larimer J."/>
            <person name="McCowan C."/>
            <person name="Murphy C."/>
            <person name="Pearson M."/>
            <person name="Poon T.W."/>
            <person name="Priest M."/>
            <person name="Roberts A."/>
            <person name="Saif S."/>
            <person name="Shea T."/>
            <person name="Sisk P."/>
            <person name="Sykes S."/>
            <person name="Wortman J."/>
            <person name="Nusbaum C."/>
            <person name="Birren B."/>
        </authorList>
    </citation>
    <scope>NUCLEOTIDE SEQUENCE [LARGE SCALE GENOMIC DNA]</scope>
    <source>
        <strain evidence="6">1006PhL</strain>
    </source>
</reference>
<feature type="compositionally biased region" description="Low complexity" evidence="3">
    <location>
        <begin position="180"/>
        <end position="193"/>
    </location>
</feature>
<evidence type="ECO:0000256" key="1">
    <source>
        <dbReference type="ARBA" id="ARBA00022884"/>
    </source>
</evidence>
<feature type="domain" description="HTH La-type RNA-binding" evidence="4">
    <location>
        <begin position="273"/>
        <end position="362"/>
    </location>
</feature>
<evidence type="ECO:0000313" key="6">
    <source>
        <dbReference type="Proteomes" id="UP000014254"/>
    </source>
</evidence>
<feature type="compositionally biased region" description="Low complexity" evidence="3">
    <location>
        <begin position="113"/>
        <end position="132"/>
    </location>
</feature>
<feature type="compositionally biased region" description="Polar residues" evidence="3">
    <location>
        <begin position="43"/>
        <end position="56"/>
    </location>
</feature>
<dbReference type="STRING" id="1220926.S2K2Z4"/>
<protein>
    <recommendedName>
        <fullName evidence="4">HTH La-type RNA-binding domain-containing protein</fullName>
    </recommendedName>
</protein>
<feature type="compositionally biased region" description="Low complexity" evidence="3">
    <location>
        <begin position="149"/>
        <end position="172"/>
    </location>
</feature>
<evidence type="ECO:0000313" key="5">
    <source>
        <dbReference type="EMBL" id="EPB86580.1"/>
    </source>
</evidence>
<sequence>MVNSTTDTKPQEPTMTEKPADASPKKVPAPIPDVNVWQINKKPVTSTTASVNSNDASWPAPKEAISQEEPVNEKKSAVSATSSKSIGKGQWKPYTPTIIHSTPTPATGGRGNGRNSASRSGRSNANSNNNNRKSTAVASASSKNNHVRPSATSSTSSVPSSTANAAAAASSPVKEEEKANTTSTATTPAANSTMVAEKEKHMKLSNSSTATPIPDTPVMESNQQQHRQQHHHHSQHMNGRGGSGMRRGGSNRGGRGGYQPRYFNRPNPSAYINVDPETLKAYICQQIEYYFSVDNLCRDLFLRSQMDTEGYVPITLIAGFNRVRGLTSDMSLVRASLELSKILEVKQDSGDLLRKKEGWETWVLPAAGTSATTKTDNGAPQIIKSVPAGPAPIPTLASLAQKKTSTATATTTTTTTATNARSAPASATPAPATNTEEDDLFDFEDEDWVDGSRPNTVKKYYLSDDEEDDEDYEFDDDTVARIMIVTQRKKDRSHHSFDRAKMNDDISDMINEGLYQYESGLGVGNQPNQSKVGTLDPEHFAQLSASAKQRESVLPVAEAKPIKSKKKAPRFYPAQAESLPTSMARSPAPASSLAVNGNAANAKKDEQGHVGWVLGEEPYHPNPNDLLSTSLSKSPMPENYLATSVDNMAHSFGTSFQHPSRDLLREKGFVQHKYHKYHAKALKERKQLGVGQSQEMNTLFRFWSHFLRDHSNKRMYNEFKRLAVEDANHNYRYGLECLFRLYSYGLERRFRKDMFEDFQEITLNDYDNGYLYGLEKFWAYNFYRKDKKKRELVFNDRMTELLQKYKTIKDFRTADAPKKVEGATYVVPNHNKQRNGSVSGPSGKSA</sequence>
<dbReference type="CDD" id="cd07323">
    <property type="entry name" value="LAM"/>
    <property type="match status" value="1"/>
</dbReference>
<dbReference type="InterPro" id="IPR006607">
    <property type="entry name" value="DM15"/>
</dbReference>
<dbReference type="SMART" id="SM00684">
    <property type="entry name" value="DM15"/>
    <property type="match status" value="3"/>
</dbReference>
<dbReference type="GO" id="GO:0000339">
    <property type="term" value="F:RNA cap binding"/>
    <property type="evidence" value="ECO:0007669"/>
    <property type="project" value="InterPro"/>
</dbReference>
<dbReference type="OrthoDB" id="340227at2759"/>
<evidence type="ECO:0000256" key="3">
    <source>
        <dbReference type="SAM" id="MobiDB-lite"/>
    </source>
</evidence>
<dbReference type="OMA" id="IGEWHEV"/>
<dbReference type="GO" id="GO:0045727">
    <property type="term" value="P:positive regulation of translation"/>
    <property type="evidence" value="ECO:0007669"/>
    <property type="project" value="TreeGrafter"/>
</dbReference>
<feature type="compositionally biased region" description="Gly residues" evidence="3">
    <location>
        <begin position="239"/>
        <end position="257"/>
    </location>
</feature>
<dbReference type="GO" id="GO:0010494">
    <property type="term" value="C:cytoplasmic stress granule"/>
    <property type="evidence" value="ECO:0007669"/>
    <property type="project" value="TreeGrafter"/>
</dbReference>
<evidence type="ECO:0000256" key="2">
    <source>
        <dbReference type="PROSITE-ProRule" id="PRU00332"/>
    </source>
</evidence>
<accession>S2K2Z4</accession>
<feature type="compositionally biased region" description="Polar residues" evidence="3">
    <location>
        <begin position="133"/>
        <end position="144"/>
    </location>
</feature>
<dbReference type="InParanoid" id="S2K2Z4"/>
<proteinExistence type="predicted"/>
<dbReference type="eggNOG" id="KOG2590">
    <property type="taxonomic scope" value="Eukaryota"/>
</dbReference>
<keyword evidence="6" id="KW-1185">Reference proteome</keyword>
<keyword evidence="1 2" id="KW-0694">RNA-binding</keyword>
<dbReference type="InterPro" id="IPR036390">
    <property type="entry name" value="WH_DNA-bd_sf"/>
</dbReference>
<feature type="region of interest" description="Disordered" evidence="3">
    <location>
        <begin position="400"/>
        <end position="438"/>
    </location>
</feature>
<dbReference type="GO" id="GO:0005829">
    <property type="term" value="C:cytosol"/>
    <property type="evidence" value="ECO:0007669"/>
    <property type="project" value="TreeGrafter"/>
</dbReference>
<organism evidence="5 6">
    <name type="scientific">Mucor circinelloides f. circinelloides (strain 1006PhL)</name>
    <name type="common">Mucormycosis agent</name>
    <name type="synonym">Calyptromyces circinelloides</name>
    <dbReference type="NCBI Taxonomy" id="1220926"/>
    <lineage>
        <taxon>Eukaryota</taxon>
        <taxon>Fungi</taxon>
        <taxon>Fungi incertae sedis</taxon>
        <taxon>Mucoromycota</taxon>
        <taxon>Mucoromycotina</taxon>
        <taxon>Mucoromycetes</taxon>
        <taxon>Mucorales</taxon>
        <taxon>Mucorineae</taxon>
        <taxon>Mucoraceae</taxon>
        <taxon>Mucor</taxon>
    </lineage>
</organism>
<name>S2K2Z4_MUCC1</name>
<feature type="region of interest" description="Disordered" evidence="3">
    <location>
        <begin position="1"/>
        <end position="264"/>
    </location>
</feature>
<feature type="compositionally biased region" description="Polar residues" evidence="3">
    <location>
        <begin position="1"/>
        <end position="14"/>
    </location>
</feature>
<dbReference type="SUPFAM" id="SSF46785">
    <property type="entry name" value="Winged helix' DNA-binding domain"/>
    <property type="match status" value="1"/>
</dbReference>
<feature type="region of interest" description="Disordered" evidence="3">
    <location>
        <begin position="822"/>
        <end position="846"/>
    </location>
</feature>
<dbReference type="VEuPathDB" id="FungiDB:HMPREF1544_06654"/>
<dbReference type="PANTHER" id="PTHR22792">
    <property type="entry name" value="LUPUS LA PROTEIN-RELATED"/>
    <property type="match status" value="1"/>
</dbReference>
<dbReference type="EMBL" id="KE123986">
    <property type="protein sequence ID" value="EPB86580.1"/>
    <property type="molecule type" value="Genomic_DNA"/>
</dbReference>
<gene>
    <name evidence="5" type="ORF">HMPREF1544_06654</name>
</gene>